<protein>
    <submittedName>
        <fullName evidence="1">Uncharacterized protein</fullName>
    </submittedName>
</protein>
<reference evidence="1 2" key="1">
    <citation type="submission" date="2019-03" db="EMBL/GenBank/DDBJ databases">
        <title>Single cell metagenomics reveals metabolic interactions within the superorganism composed of flagellate Streblomastix strix and complex community of Bacteroidetes bacteria on its surface.</title>
        <authorList>
            <person name="Treitli S.C."/>
            <person name="Kolisko M."/>
            <person name="Husnik F."/>
            <person name="Keeling P."/>
            <person name="Hampl V."/>
        </authorList>
    </citation>
    <scope>NUCLEOTIDE SEQUENCE [LARGE SCALE GENOMIC DNA]</scope>
    <source>
        <strain evidence="1">ST1C</strain>
    </source>
</reference>
<sequence>QAQQPNRGTEEDTTSELQIVEPSGYGIRFDRVVGLIRKATNMKHDSCATVPLSKEMRDGIHSVTVRFENGGGSGYVGIMKASCVIRYPCKPDAEPCVTFVF</sequence>
<dbReference type="EMBL" id="SNRW01044409">
    <property type="protein sequence ID" value="KAA6324301.1"/>
    <property type="molecule type" value="Genomic_DNA"/>
</dbReference>
<evidence type="ECO:0000313" key="2">
    <source>
        <dbReference type="Proteomes" id="UP000324800"/>
    </source>
</evidence>
<dbReference type="AlphaFoldDB" id="A0A5J4QU07"/>
<feature type="non-terminal residue" evidence="1">
    <location>
        <position position="1"/>
    </location>
</feature>
<proteinExistence type="predicted"/>
<comment type="caution">
    <text evidence="1">The sequence shown here is derived from an EMBL/GenBank/DDBJ whole genome shotgun (WGS) entry which is preliminary data.</text>
</comment>
<evidence type="ECO:0000313" key="1">
    <source>
        <dbReference type="EMBL" id="KAA6324301.1"/>
    </source>
</evidence>
<accession>A0A5J4QU07</accession>
<organism evidence="1 2">
    <name type="scientific">Streblomastix strix</name>
    <dbReference type="NCBI Taxonomy" id="222440"/>
    <lineage>
        <taxon>Eukaryota</taxon>
        <taxon>Metamonada</taxon>
        <taxon>Preaxostyla</taxon>
        <taxon>Oxymonadida</taxon>
        <taxon>Streblomastigidae</taxon>
        <taxon>Streblomastix</taxon>
    </lineage>
</organism>
<gene>
    <name evidence="1" type="ORF">EZS28_054206</name>
</gene>
<name>A0A5J4QU07_9EUKA</name>
<dbReference type="Proteomes" id="UP000324800">
    <property type="component" value="Unassembled WGS sequence"/>
</dbReference>